<proteinExistence type="predicted"/>
<reference evidence="3" key="1">
    <citation type="journal article" date="2013" name="Nat. Genet.">
        <title>The duck genome and transcriptome provide insight into an avian influenza virus reservoir species.</title>
        <authorList>
            <person name="Huang Y."/>
            <person name="Li Y."/>
            <person name="Burt D.W."/>
            <person name="Chen H."/>
            <person name="Zhang Y."/>
            <person name="Qian W."/>
            <person name="Kim H."/>
            <person name="Gan S."/>
            <person name="Zhao Y."/>
            <person name="Li J."/>
            <person name="Yi K."/>
            <person name="Feng H."/>
            <person name="Zhu P."/>
            <person name="Li B."/>
            <person name="Liu Q."/>
            <person name="Fairley S."/>
            <person name="Magor K.E."/>
            <person name="Du Z."/>
            <person name="Hu X."/>
            <person name="Goodman L."/>
            <person name="Tafer H."/>
            <person name="Vignal A."/>
            <person name="Lee T."/>
            <person name="Kim K.W."/>
            <person name="Sheng Z."/>
            <person name="An Y."/>
            <person name="Searle S."/>
            <person name="Herrero J."/>
            <person name="Groenen M.A."/>
            <person name="Crooijmans R.P."/>
            <person name="Faraut T."/>
            <person name="Cai Q."/>
            <person name="Webster R.G."/>
            <person name="Aldridge J.R."/>
            <person name="Warren W.C."/>
            <person name="Bartschat S."/>
            <person name="Kehr S."/>
            <person name="Marz M."/>
            <person name="Stadler P.F."/>
            <person name="Smith J."/>
            <person name="Kraus R.H."/>
            <person name="Zhao Y."/>
            <person name="Ren L."/>
            <person name="Fei J."/>
            <person name="Morisson M."/>
            <person name="Kaiser P."/>
            <person name="Griffin D.K."/>
            <person name="Rao M."/>
            <person name="Pitel F."/>
            <person name="Wang J."/>
            <person name="Li N."/>
        </authorList>
    </citation>
    <scope>NUCLEOTIDE SEQUENCE [LARGE SCALE GENOMIC DNA]</scope>
</reference>
<feature type="region of interest" description="Disordered" evidence="1">
    <location>
        <begin position="257"/>
        <end position="276"/>
    </location>
</feature>
<organism evidence="2 3">
    <name type="scientific">Anas platyrhynchos</name>
    <name type="common">Mallard</name>
    <name type="synonym">Anas boschas</name>
    <dbReference type="NCBI Taxonomy" id="8839"/>
    <lineage>
        <taxon>Eukaryota</taxon>
        <taxon>Metazoa</taxon>
        <taxon>Chordata</taxon>
        <taxon>Craniata</taxon>
        <taxon>Vertebrata</taxon>
        <taxon>Euteleostomi</taxon>
        <taxon>Archelosauria</taxon>
        <taxon>Archosauria</taxon>
        <taxon>Dinosauria</taxon>
        <taxon>Saurischia</taxon>
        <taxon>Theropoda</taxon>
        <taxon>Coelurosauria</taxon>
        <taxon>Aves</taxon>
        <taxon>Neognathae</taxon>
        <taxon>Galloanserae</taxon>
        <taxon>Anseriformes</taxon>
        <taxon>Anatidae</taxon>
        <taxon>Anatinae</taxon>
        <taxon>Anas</taxon>
    </lineage>
</organism>
<sequence>MARKVPLRSGKDGCDPAMCWSPILTTLSPAARESELLASTGRAGGFLCPCGRCWELDAGKHQGLQLVEHLRTPHPAVKATPIVSGGALSPRGAGSWSCSGTELLSPLQIQELLQGRMRNKPVPEEDALHKSGGVGEPWLTCCTGRSERFACAVGGVRGLEMGFGKAQGKRACCELCSVPRYSESSQCSKESLKGRAGLAVRPGPLRAPKNRSSEPTLLLPERRRKAASSPQLRYSGRELISAQRGCAEGLSLRGCSTPAPTPRSNGGDRLKRAPRGVCPQIPLRSGKNLLRDSQECYRDHKSIVESLRLEIDLLDLFFVSPTHSWKVSFVRRDFLPVPVLEESVPGCSASVLLSDPQNFFPSKTPYGCDLFHLRVSPICT</sequence>
<dbReference type="Proteomes" id="UP000296049">
    <property type="component" value="Unassembled WGS sequence"/>
</dbReference>
<protein>
    <submittedName>
        <fullName evidence="2">Uncharacterized protein</fullName>
    </submittedName>
</protein>
<feature type="region of interest" description="Disordered" evidence="1">
    <location>
        <begin position="198"/>
        <end position="232"/>
    </location>
</feature>
<name>R0M0C1_ANAPL</name>
<accession>R0M0C1</accession>
<dbReference type="AlphaFoldDB" id="R0M0C1"/>
<evidence type="ECO:0000313" key="3">
    <source>
        <dbReference type="Proteomes" id="UP000296049"/>
    </source>
</evidence>
<evidence type="ECO:0000256" key="1">
    <source>
        <dbReference type="SAM" id="MobiDB-lite"/>
    </source>
</evidence>
<dbReference type="EMBL" id="KB742633">
    <property type="protein sequence ID" value="EOB06153.1"/>
    <property type="molecule type" value="Genomic_DNA"/>
</dbReference>
<evidence type="ECO:0000313" key="2">
    <source>
        <dbReference type="EMBL" id="EOB06153.1"/>
    </source>
</evidence>
<keyword evidence="3" id="KW-1185">Reference proteome</keyword>
<gene>
    <name evidence="2" type="ORF">Anapl_08968</name>
</gene>